<gene>
    <name evidence="3" type="ORF">H1R20_g8048</name>
</gene>
<evidence type="ECO:0000259" key="2">
    <source>
        <dbReference type="Pfam" id="PF09994"/>
    </source>
</evidence>
<dbReference type="EMBL" id="JANBPK010000905">
    <property type="protein sequence ID" value="KAJ2929052.1"/>
    <property type="molecule type" value="Genomic_DNA"/>
</dbReference>
<dbReference type="OrthoDB" id="538223at2759"/>
<feature type="compositionally biased region" description="Basic and acidic residues" evidence="1">
    <location>
        <begin position="1"/>
        <end position="18"/>
    </location>
</feature>
<comment type="caution">
    <text evidence="3">The sequence shown here is derived from an EMBL/GenBank/DDBJ whole genome shotgun (WGS) entry which is preliminary data.</text>
</comment>
<protein>
    <recommendedName>
        <fullName evidence="2">T6SS Phospholipase effector Tle1-like catalytic domain-containing protein</fullName>
    </recommendedName>
</protein>
<dbReference type="InterPro" id="IPR018712">
    <property type="entry name" value="Tle1-like_cat"/>
</dbReference>
<dbReference type="AlphaFoldDB" id="A0A9W8J6B6"/>
<organism evidence="3 4">
    <name type="scientific">Candolleomyces eurysporus</name>
    <dbReference type="NCBI Taxonomy" id="2828524"/>
    <lineage>
        <taxon>Eukaryota</taxon>
        <taxon>Fungi</taxon>
        <taxon>Dikarya</taxon>
        <taxon>Basidiomycota</taxon>
        <taxon>Agaricomycotina</taxon>
        <taxon>Agaricomycetes</taxon>
        <taxon>Agaricomycetidae</taxon>
        <taxon>Agaricales</taxon>
        <taxon>Agaricineae</taxon>
        <taxon>Psathyrellaceae</taxon>
        <taxon>Candolleomyces</taxon>
    </lineage>
</organism>
<sequence length="573" mass="65853">MEEKKKELHTEEPLEHNAKGTKGLHETPLQEPPNDAKESHCRCCPEHTPPKPQLKTMVCGHKMGGRNLIVCIDGTANQFGEKNTNVIELYNLVMKKTCDNQRTWYHSGIGTYARPHWRSLTYHKQVVVHTIDLAIAWDFDKTIKAAYQWLSDNYEDGDCIFLFGFSRGAFQVRTLSAMIHKVGLLHKGNEKQIPFAYELYADCDADPKMAERFKRAFSREDVKVHFVGAWDTVSSIGVVRGKKELPDTTRGMTHVCYFRHALALDERRVKFLPEYACGGTMTLPSSGMDSDNRGNWGRIHPQVLEVWFPGTHSDIGGGNAANARMDRSRPPMRWMALQAAELGLRIGKFERELLSTEQIEFKESLTWIWKLFEILPFRRLTFSRRAQKVNSITYKPHLGSSRKIHEGQKIHCSFILGETTSRYIPKARPHDNARSNKRSFWSNLRNNGLRENSKLLEFDAFYRAADAVSKLLAGEEVDDLLTQIVADGTGPQLWYDEVIEMLRTWDQREPKLELSLKWQLLRTTIDKFQGSSGNLKLEKWSQNPTLVNDLLKSDSTDHRKVAQDFQRQFIEGT</sequence>
<proteinExistence type="predicted"/>
<dbReference type="PANTHER" id="PTHR33840">
    <property type="match status" value="1"/>
</dbReference>
<evidence type="ECO:0000313" key="3">
    <source>
        <dbReference type="EMBL" id="KAJ2929052.1"/>
    </source>
</evidence>
<reference evidence="3" key="1">
    <citation type="submission" date="2022-06" db="EMBL/GenBank/DDBJ databases">
        <title>Genome Sequence of Candolleomyces eurysporus.</title>
        <authorList>
            <person name="Buettner E."/>
        </authorList>
    </citation>
    <scope>NUCLEOTIDE SEQUENCE</scope>
    <source>
        <strain evidence="3">VTCC 930004</strain>
    </source>
</reference>
<accession>A0A9W8J6B6</accession>
<evidence type="ECO:0000256" key="1">
    <source>
        <dbReference type="SAM" id="MobiDB-lite"/>
    </source>
</evidence>
<keyword evidence="4" id="KW-1185">Reference proteome</keyword>
<feature type="region of interest" description="Disordered" evidence="1">
    <location>
        <begin position="1"/>
        <end position="35"/>
    </location>
</feature>
<feature type="non-terminal residue" evidence="3">
    <location>
        <position position="573"/>
    </location>
</feature>
<name>A0A9W8J6B6_9AGAR</name>
<dbReference type="PANTHER" id="PTHR33840:SF1">
    <property type="entry name" value="TLE1 PHOSPHOLIPASE DOMAIN-CONTAINING PROTEIN"/>
    <property type="match status" value="1"/>
</dbReference>
<dbReference type="SUPFAM" id="SSF53474">
    <property type="entry name" value="alpha/beta-Hydrolases"/>
    <property type="match status" value="1"/>
</dbReference>
<dbReference type="InterPro" id="IPR029058">
    <property type="entry name" value="AB_hydrolase_fold"/>
</dbReference>
<evidence type="ECO:0000313" key="4">
    <source>
        <dbReference type="Proteomes" id="UP001140091"/>
    </source>
</evidence>
<dbReference type="Proteomes" id="UP001140091">
    <property type="component" value="Unassembled WGS sequence"/>
</dbReference>
<dbReference type="Pfam" id="PF09994">
    <property type="entry name" value="T6SS_Tle1-like_cat"/>
    <property type="match status" value="1"/>
</dbReference>
<feature type="domain" description="T6SS Phospholipase effector Tle1-like catalytic" evidence="2">
    <location>
        <begin position="66"/>
        <end position="336"/>
    </location>
</feature>